<dbReference type="InterPro" id="IPR016166">
    <property type="entry name" value="FAD-bd_PCMH"/>
</dbReference>
<keyword evidence="4" id="KW-0274">FAD</keyword>
<accession>A0A6A2XZL4</accession>
<evidence type="ECO:0000256" key="3">
    <source>
        <dbReference type="ARBA" id="ARBA00022630"/>
    </source>
</evidence>
<evidence type="ECO:0000313" key="8">
    <source>
        <dbReference type="Proteomes" id="UP000436088"/>
    </source>
</evidence>
<dbReference type="InterPro" id="IPR016167">
    <property type="entry name" value="FAD-bd_PCMH_sub1"/>
</dbReference>
<dbReference type="InterPro" id="IPR036318">
    <property type="entry name" value="FAD-bd_PCMH-like_sf"/>
</dbReference>
<evidence type="ECO:0000259" key="6">
    <source>
        <dbReference type="PROSITE" id="PS51387"/>
    </source>
</evidence>
<evidence type="ECO:0000256" key="1">
    <source>
        <dbReference type="ARBA" id="ARBA00001974"/>
    </source>
</evidence>
<dbReference type="PROSITE" id="PS00862">
    <property type="entry name" value="OX2_COVAL_FAD"/>
    <property type="match status" value="1"/>
</dbReference>
<dbReference type="PANTHER" id="PTHR13878:SF127">
    <property type="entry name" value="CYTOKININ DEHYDROGENASE 3"/>
    <property type="match status" value="1"/>
</dbReference>
<sequence>MQFDVHHKDIKALDIGDKLSVDPSTVGAASRDFGHIVKAVPLAVLHPSNPQDIAALIKLSYYSSVPFGIAAKGHGHSLRGQAMANNGVVIDMKSMNKHRNGTGIRVLTTTDGLYTDVGGEQLWIDVLNKTLEHGLAPVSWTDYLYLTVGGTLSNAGISGQTCRYGPQISNVLEMDVIIFRKPLDKSSNGDNR</sequence>
<keyword evidence="8" id="KW-1185">Reference proteome</keyword>
<dbReference type="InterPro" id="IPR050432">
    <property type="entry name" value="FAD-linked_Oxidoreductases_BP"/>
</dbReference>
<dbReference type="InterPro" id="IPR006094">
    <property type="entry name" value="Oxid_FAD_bind_N"/>
</dbReference>
<evidence type="ECO:0000256" key="2">
    <source>
        <dbReference type="ARBA" id="ARBA00005466"/>
    </source>
</evidence>
<dbReference type="InterPro" id="IPR016169">
    <property type="entry name" value="FAD-bd_PCMH_sub2"/>
</dbReference>
<gene>
    <name evidence="7" type="ORF">F3Y22_tig00111634pilonHSYRG00066</name>
</gene>
<reference evidence="7" key="1">
    <citation type="submission" date="2019-09" db="EMBL/GenBank/DDBJ databases">
        <title>Draft genome information of white flower Hibiscus syriacus.</title>
        <authorList>
            <person name="Kim Y.-M."/>
        </authorList>
    </citation>
    <scope>NUCLEOTIDE SEQUENCE [LARGE SCALE GENOMIC DNA]</scope>
    <source>
        <strain evidence="7">YM2019G1</strain>
    </source>
</reference>
<feature type="domain" description="FAD-binding PCMH-type" evidence="6">
    <location>
        <begin position="37"/>
        <end position="192"/>
    </location>
</feature>
<comment type="cofactor">
    <cofactor evidence="1">
        <name>FAD</name>
        <dbReference type="ChEBI" id="CHEBI:57692"/>
    </cofactor>
</comment>
<dbReference type="AlphaFoldDB" id="A0A6A2XZL4"/>
<dbReference type="PANTHER" id="PTHR13878">
    <property type="entry name" value="GULONOLACTONE OXIDASE"/>
    <property type="match status" value="1"/>
</dbReference>
<evidence type="ECO:0000256" key="4">
    <source>
        <dbReference type="ARBA" id="ARBA00022827"/>
    </source>
</evidence>
<evidence type="ECO:0000313" key="7">
    <source>
        <dbReference type="EMBL" id="KAE8676060.1"/>
    </source>
</evidence>
<keyword evidence="5" id="KW-0560">Oxidoreductase</keyword>
<dbReference type="Proteomes" id="UP000436088">
    <property type="component" value="Unassembled WGS sequence"/>
</dbReference>
<dbReference type="InterPro" id="IPR006093">
    <property type="entry name" value="Oxy_OxRdtase_FAD_BS"/>
</dbReference>
<protein>
    <submittedName>
        <fullName evidence="7">Cytokinin dehydrogenase 5</fullName>
    </submittedName>
</protein>
<dbReference type="PROSITE" id="PS51387">
    <property type="entry name" value="FAD_PCMH"/>
    <property type="match status" value="1"/>
</dbReference>
<name>A0A6A2XZL4_HIBSY</name>
<dbReference type="GO" id="GO:0016491">
    <property type="term" value="F:oxidoreductase activity"/>
    <property type="evidence" value="ECO:0007669"/>
    <property type="project" value="UniProtKB-KW"/>
</dbReference>
<proteinExistence type="inferred from homology"/>
<dbReference type="SUPFAM" id="SSF56176">
    <property type="entry name" value="FAD-binding/transporter-associated domain-like"/>
    <property type="match status" value="1"/>
</dbReference>
<comment type="similarity">
    <text evidence="2">Belongs to the oxygen-dependent FAD-linked oxidoreductase family.</text>
</comment>
<evidence type="ECO:0000256" key="5">
    <source>
        <dbReference type="ARBA" id="ARBA00023002"/>
    </source>
</evidence>
<dbReference type="GO" id="GO:0071949">
    <property type="term" value="F:FAD binding"/>
    <property type="evidence" value="ECO:0007669"/>
    <property type="project" value="InterPro"/>
</dbReference>
<dbReference type="EMBL" id="VEPZ02001389">
    <property type="protein sequence ID" value="KAE8676060.1"/>
    <property type="molecule type" value="Genomic_DNA"/>
</dbReference>
<organism evidence="7 8">
    <name type="scientific">Hibiscus syriacus</name>
    <name type="common">Rose of Sharon</name>
    <dbReference type="NCBI Taxonomy" id="106335"/>
    <lineage>
        <taxon>Eukaryota</taxon>
        <taxon>Viridiplantae</taxon>
        <taxon>Streptophyta</taxon>
        <taxon>Embryophyta</taxon>
        <taxon>Tracheophyta</taxon>
        <taxon>Spermatophyta</taxon>
        <taxon>Magnoliopsida</taxon>
        <taxon>eudicotyledons</taxon>
        <taxon>Gunneridae</taxon>
        <taxon>Pentapetalae</taxon>
        <taxon>rosids</taxon>
        <taxon>malvids</taxon>
        <taxon>Malvales</taxon>
        <taxon>Malvaceae</taxon>
        <taxon>Malvoideae</taxon>
        <taxon>Hibiscus</taxon>
    </lineage>
</organism>
<comment type="caution">
    <text evidence="7">The sequence shown here is derived from an EMBL/GenBank/DDBJ whole genome shotgun (WGS) entry which is preliminary data.</text>
</comment>
<dbReference type="Pfam" id="PF01565">
    <property type="entry name" value="FAD_binding_4"/>
    <property type="match status" value="1"/>
</dbReference>
<dbReference type="Gene3D" id="3.30.43.10">
    <property type="entry name" value="Uridine Diphospho-n-acetylenolpyruvylglucosamine Reductase, domain 2"/>
    <property type="match status" value="1"/>
</dbReference>
<keyword evidence="3" id="KW-0285">Flavoprotein</keyword>
<dbReference type="Gene3D" id="3.30.465.10">
    <property type="match status" value="1"/>
</dbReference>